<evidence type="ECO:0000259" key="3">
    <source>
        <dbReference type="PROSITE" id="PS50110"/>
    </source>
</evidence>
<accession>A0A923MTR7</accession>
<name>A0A923MTR7_9BURK</name>
<comment type="caution">
    <text evidence="4">The sequence shown here is derived from an EMBL/GenBank/DDBJ whole genome shotgun (WGS) entry which is preliminary data.</text>
</comment>
<proteinExistence type="predicted"/>
<dbReference type="InterPro" id="IPR001789">
    <property type="entry name" value="Sig_transdc_resp-reg_receiver"/>
</dbReference>
<dbReference type="SUPFAM" id="SSF52172">
    <property type="entry name" value="CheY-like"/>
    <property type="match status" value="1"/>
</dbReference>
<dbReference type="PROSITE" id="PS50110">
    <property type="entry name" value="RESPONSE_REGULATORY"/>
    <property type="match status" value="1"/>
</dbReference>
<evidence type="ECO:0000313" key="5">
    <source>
        <dbReference type="Proteomes" id="UP000608513"/>
    </source>
</evidence>
<sequence length="325" mass="36525">MTFPLFHRPGTVVFLDDDPDYLEMLALVLPRSWHLRLFLRPTDAIAHLMQEPPFWEADAWNQQQLISLWREGKPLIPQVLAYWSRYTERYALSRVCVVDFSMPGMDGLQVLAELGDWPGARVLLTGQADEQVAVRAFNRGLIDQFIPKQTQDISRRLREAVEHLLFTSHARHAQIWRSTLTQEQNALLRSPGVDAWLATFTQKHWVEHVVIGAPFGVLGMDTNGKVAWLQLETRQGLHALAELAEVAGVGAADVEEIRAGTRLADIELRQALSSTQPISLVNAFAVGEPGGLLGAVFPVETPNGPDPDNSYSRWLARQPKRFVQD</sequence>
<dbReference type="GO" id="GO:0000160">
    <property type="term" value="P:phosphorelay signal transduction system"/>
    <property type="evidence" value="ECO:0007669"/>
    <property type="project" value="InterPro"/>
</dbReference>
<dbReference type="InterPro" id="IPR011006">
    <property type="entry name" value="CheY-like_superfamily"/>
</dbReference>
<feature type="region of interest" description="Disordered" evidence="2">
    <location>
        <begin position="301"/>
        <end position="325"/>
    </location>
</feature>
<dbReference type="Gene3D" id="3.40.50.2300">
    <property type="match status" value="1"/>
</dbReference>
<protein>
    <submittedName>
        <fullName evidence="4">Response regulator</fullName>
    </submittedName>
</protein>
<keyword evidence="5" id="KW-1185">Reference proteome</keyword>
<keyword evidence="1" id="KW-0597">Phosphoprotein</keyword>
<gene>
    <name evidence="4" type="ORF">H8N03_16165</name>
</gene>
<organism evidence="4 5">
    <name type="scientific">Ramlibacter cellulosilyticus</name>
    <dbReference type="NCBI Taxonomy" id="2764187"/>
    <lineage>
        <taxon>Bacteria</taxon>
        <taxon>Pseudomonadati</taxon>
        <taxon>Pseudomonadota</taxon>
        <taxon>Betaproteobacteria</taxon>
        <taxon>Burkholderiales</taxon>
        <taxon>Comamonadaceae</taxon>
        <taxon>Ramlibacter</taxon>
    </lineage>
</organism>
<dbReference type="AlphaFoldDB" id="A0A923MTR7"/>
<evidence type="ECO:0000256" key="2">
    <source>
        <dbReference type="SAM" id="MobiDB-lite"/>
    </source>
</evidence>
<feature type="modified residue" description="4-aspartylphosphate" evidence="1">
    <location>
        <position position="99"/>
    </location>
</feature>
<evidence type="ECO:0000256" key="1">
    <source>
        <dbReference type="PROSITE-ProRule" id="PRU00169"/>
    </source>
</evidence>
<dbReference type="Proteomes" id="UP000608513">
    <property type="component" value="Unassembled WGS sequence"/>
</dbReference>
<reference evidence="4" key="1">
    <citation type="submission" date="2020-08" db="EMBL/GenBank/DDBJ databases">
        <title>Ramlibacter sp. USB13 16S ribosomal RNA gene genome sequencing and assembly.</title>
        <authorList>
            <person name="Kang M."/>
        </authorList>
    </citation>
    <scope>NUCLEOTIDE SEQUENCE</scope>
    <source>
        <strain evidence="4">USB13</strain>
    </source>
</reference>
<feature type="domain" description="Response regulatory" evidence="3">
    <location>
        <begin position="11"/>
        <end position="163"/>
    </location>
</feature>
<dbReference type="EMBL" id="JACORT010000007">
    <property type="protein sequence ID" value="MBC5784484.1"/>
    <property type="molecule type" value="Genomic_DNA"/>
</dbReference>
<evidence type="ECO:0000313" key="4">
    <source>
        <dbReference type="EMBL" id="MBC5784484.1"/>
    </source>
</evidence>